<feature type="region of interest" description="Disordered" evidence="1">
    <location>
        <begin position="590"/>
        <end position="943"/>
    </location>
</feature>
<feature type="compositionally biased region" description="Basic and acidic residues" evidence="1">
    <location>
        <begin position="781"/>
        <end position="841"/>
    </location>
</feature>
<feature type="compositionally biased region" description="Basic residues" evidence="1">
    <location>
        <begin position="691"/>
        <end position="710"/>
    </location>
</feature>
<feature type="compositionally biased region" description="Basic and acidic residues" evidence="1">
    <location>
        <begin position="869"/>
        <end position="885"/>
    </location>
</feature>
<dbReference type="AlphaFoldDB" id="A0A7R8YPR5"/>
<reference evidence="2 3" key="1">
    <citation type="submission" date="2020-11" db="EMBL/GenBank/DDBJ databases">
        <authorList>
            <person name="Wallbank WR R."/>
            <person name="Pardo Diaz C."/>
            <person name="Kozak K."/>
            <person name="Martin S."/>
            <person name="Jiggins C."/>
            <person name="Moest M."/>
            <person name="Warren A I."/>
            <person name="Generalovic N T."/>
            <person name="Byers J.R.P. K."/>
            <person name="Montejo-Kovacevich G."/>
            <person name="Yen C E."/>
        </authorList>
    </citation>
    <scope>NUCLEOTIDE SEQUENCE [LARGE SCALE GENOMIC DNA]</scope>
</reference>
<gene>
    <name evidence="2" type="ORF">HERILL_LOCUS3757</name>
</gene>
<proteinExistence type="predicted"/>
<evidence type="ECO:0000256" key="1">
    <source>
        <dbReference type="SAM" id="MobiDB-lite"/>
    </source>
</evidence>
<dbReference type="Gene3D" id="3.90.70.120">
    <property type="match status" value="2"/>
</dbReference>
<evidence type="ECO:0000313" key="3">
    <source>
        <dbReference type="Proteomes" id="UP000594454"/>
    </source>
</evidence>
<dbReference type="InParanoid" id="A0A7R8YPR5"/>
<feature type="compositionally biased region" description="Basic and acidic residues" evidence="1">
    <location>
        <begin position="893"/>
        <end position="934"/>
    </location>
</feature>
<feature type="compositionally biased region" description="Acidic residues" evidence="1">
    <location>
        <begin position="613"/>
        <end position="649"/>
    </location>
</feature>
<feature type="compositionally biased region" description="Low complexity" evidence="1">
    <location>
        <begin position="843"/>
        <end position="852"/>
    </location>
</feature>
<keyword evidence="3" id="KW-1185">Reference proteome</keyword>
<dbReference type="PANTHER" id="PTHR40552">
    <property type="entry name" value="AT05186P-RELATED"/>
    <property type="match status" value="1"/>
</dbReference>
<dbReference type="EMBL" id="LR899010">
    <property type="protein sequence ID" value="CAD7080611.1"/>
    <property type="molecule type" value="Genomic_DNA"/>
</dbReference>
<evidence type="ECO:0000313" key="2">
    <source>
        <dbReference type="EMBL" id="CAD7080611.1"/>
    </source>
</evidence>
<protein>
    <submittedName>
        <fullName evidence="2">Uncharacterized protein</fullName>
    </submittedName>
</protein>
<accession>A0A7R8YPR5</accession>
<dbReference type="Proteomes" id="UP000594454">
    <property type="component" value="Chromosome 2"/>
</dbReference>
<name>A0A7R8YPR5_HERIL</name>
<dbReference type="OrthoDB" id="8062037at2759"/>
<organism evidence="2 3">
    <name type="scientific">Hermetia illucens</name>
    <name type="common">Black soldier fly</name>
    <dbReference type="NCBI Taxonomy" id="343691"/>
    <lineage>
        <taxon>Eukaryota</taxon>
        <taxon>Metazoa</taxon>
        <taxon>Ecdysozoa</taxon>
        <taxon>Arthropoda</taxon>
        <taxon>Hexapoda</taxon>
        <taxon>Insecta</taxon>
        <taxon>Pterygota</taxon>
        <taxon>Neoptera</taxon>
        <taxon>Endopterygota</taxon>
        <taxon>Diptera</taxon>
        <taxon>Brachycera</taxon>
        <taxon>Stratiomyomorpha</taxon>
        <taxon>Stratiomyidae</taxon>
        <taxon>Hermetiinae</taxon>
        <taxon>Hermetia</taxon>
    </lineage>
</organism>
<dbReference type="PANTHER" id="PTHR40552:SF6">
    <property type="entry name" value="FI09606P-RELATED"/>
    <property type="match status" value="1"/>
</dbReference>
<feature type="compositionally biased region" description="Basic residues" evidence="1">
    <location>
        <begin position="654"/>
        <end position="672"/>
    </location>
</feature>
<sequence length="1084" mass="121697">MGVCCVCNEACCCCPKEQTGPLITEETKETNRCQEDEKMKDAAVECAAVPNSLVFVGAKLVESRRWRCKSTKGKVPKPDVKPPLSHPIGRSFGTFNIYDFLPVETGSQIEGTSYANAKALAVQGYATALIAFGGIYIDPEEEWNSHFLNRVLQEGRNHVQNLLKEHSEDLLEVEQVPRSFNFCGNAMEIGVSLPIIVGTMKAPNPRVYSLKVGLCMFMRKYRYCLLRVDDQFYLIWRKRPAYFLFDCYGRGPNCFRDPVNGSVALMCVCNIDGIDALLTHMSRIGSESIYTLYEIRMTRLTPCCEQPLVRRGSDRKPDFEMVSENHAILQGSYHIATSCFKESRFKQAVAMGLISIIYSKIDPPCTWDASIVDKILFKGDQCYKEWTQFNAEMCLGIADIPRKVSLGQFLANIVIFPIAVCGNWINMPDYEACEITGAIRNFFENRNCSNLLIQVDRRGYAIWKRHDFYYLFDPYPRNILLATKYGERKNATLHMFNNLKQLCCVFTQNIIDISLPCKFFIHVVKILDLKKVNFQSLPEDTAGSCVNDQYTMDVQETESLNESIYDIRCEQAFECAVDEFDIGYCDLDAPPISETQNPPETEKVILSESSLTSEDEDFREGEEEGEEMEEEEQEEEEEKEDESEESEGEDTPKKKPKGRKPGMKRAKGKRVTKASDTSDEDEDMRAEKKGINKGKNKKPGKKRDRGKKSTKPSDTSDEDEDVRAKGKGGHKGKNKKQDKKKGKRKGEDDCDGGPCSSSDDDQKSGKSKNKGGKGKSKKSRKDKDDEGDKDKKLGKGESKGKDKNKGKDKDKKTDKDKEKDKSEKKDADKKKGKDENKDKKSGKSTAASSAGEGKSGEDGGKKKHKGKGKEKEKGKGKNKGEDTGKGKAKGKDKRGDESKKKGKDKGKDKAMDKQKRPSEGEDKNKRSEKSETSSETRSIISEGLSIPSHESKCKFPQGTGCIPNSYPGYTHIPHNLAVVGSESGSYQSLCQLIRTALQVADRVLTMTPWGNYVVFRSKDIYLLYDGCTCNPCRFRNIDLEIGTAGLLCFTSLHNLLMEVLKGRNRPLADSMRLPTVDEICAKYY</sequence>
<feature type="compositionally biased region" description="Basic residues" evidence="1">
    <location>
        <begin position="725"/>
        <end position="744"/>
    </location>
</feature>
<feature type="compositionally biased region" description="Basic residues" evidence="1">
    <location>
        <begin position="765"/>
        <end position="780"/>
    </location>
</feature>